<dbReference type="EMBL" id="KZ084099">
    <property type="protein sequence ID" value="OSD03774.1"/>
    <property type="molecule type" value="Genomic_DNA"/>
</dbReference>
<evidence type="ECO:0000313" key="3">
    <source>
        <dbReference type="Proteomes" id="UP000193067"/>
    </source>
</evidence>
<proteinExistence type="predicted"/>
<evidence type="ECO:0000259" key="1">
    <source>
        <dbReference type="Pfam" id="PF22301"/>
    </source>
</evidence>
<dbReference type="OrthoDB" id="5378718at2759"/>
<dbReference type="Proteomes" id="UP000193067">
    <property type="component" value="Unassembled WGS sequence"/>
</dbReference>
<name>A0A1Y2IT22_TRAC3</name>
<accession>A0A1Y2IT22</accession>
<dbReference type="AlphaFoldDB" id="A0A1Y2IT22"/>
<reference evidence="2 3" key="1">
    <citation type="journal article" date="2015" name="Biotechnol. Biofuels">
        <title>Enhanced degradation of softwood versus hardwood by the white-rot fungus Pycnoporus coccineus.</title>
        <authorList>
            <person name="Couturier M."/>
            <person name="Navarro D."/>
            <person name="Chevret D."/>
            <person name="Henrissat B."/>
            <person name="Piumi F."/>
            <person name="Ruiz-Duenas F.J."/>
            <person name="Martinez A.T."/>
            <person name="Grigoriev I.V."/>
            <person name="Riley R."/>
            <person name="Lipzen A."/>
            <person name="Berrin J.G."/>
            <person name="Master E.R."/>
            <person name="Rosso M.N."/>
        </authorList>
    </citation>
    <scope>NUCLEOTIDE SEQUENCE [LARGE SCALE GENOMIC DNA]</scope>
    <source>
        <strain evidence="2 3">BRFM310</strain>
    </source>
</reference>
<organism evidence="2 3">
    <name type="scientific">Trametes coccinea (strain BRFM310)</name>
    <name type="common">Pycnoporus coccineus</name>
    <dbReference type="NCBI Taxonomy" id="1353009"/>
    <lineage>
        <taxon>Eukaryota</taxon>
        <taxon>Fungi</taxon>
        <taxon>Dikarya</taxon>
        <taxon>Basidiomycota</taxon>
        <taxon>Agaricomycotina</taxon>
        <taxon>Agaricomycetes</taxon>
        <taxon>Polyporales</taxon>
        <taxon>Polyporaceae</taxon>
        <taxon>Trametes</taxon>
    </lineage>
</organism>
<keyword evidence="3" id="KW-1185">Reference proteome</keyword>
<feature type="domain" description="Aldos-2-ulose dehydratase beta-propeller" evidence="1">
    <location>
        <begin position="138"/>
        <end position="323"/>
    </location>
</feature>
<dbReference type="InterPro" id="IPR054583">
    <property type="entry name" value="Beta-prop_AUDH"/>
</dbReference>
<sequence length="474" mass="51413">MCGGHGTTAGTTANSPLSSAGLCNPIIPAPNEVVVAENIHTGYWLQAIYFHKDDRYPDLVGFGLGTEDRPATVTLYVNPKNSRVPGQTKWEAVLIHTTLFPVATTFVDLTGDGYRDIVICDHYGPSIGGLWDAKEKDGGRVQWLRNPGNRFAKEEWTAHRIGNSTGMHRLEAGHFTTTSHFQILALPVAAHAGDLTSPAPVIIYTPEYGPDPSTGPKSWKTEVPFPDKFRLIHEVKVIPASAGEGEFDTALVAGREGIVYLHYDKKASTWRHTVLGKGLPPTETYPFWGSGSVDVGAVHDDPIGYIGTCEAFHGNTVSVYIKQEGAPKGAAALLDAKYWKRVQVDDFGTLSPQNAGTVHYLRMGDFDRVGVDAFTIACRGEPIGVRKLSSHRYCLLTMSIAENEGVYVYRPTDLSKAEFRKSKVSNRSASVVVAAPFTTNALDIASISYYVPGSLTGPDCPSIRINPNAFFTAA</sequence>
<dbReference type="SUPFAM" id="SSF69318">
    <property type="entry name" value="Integrin alpha N-terminal domain"/>
    <property type="match status" value="1"/>
</dbReference>
<evidence type="ECO:0000313" key="2">
    <source>
        <dbReference type="EMBL" id="OSD03774.1"/>
    </source>
</evidence>
<dbReference type="Pfam" id="PF22301">
    <property type="entry name" value="AUDH_beta_propeller"/>
    <property type="match status" value="1"/>
</dbReference>
<protein>
    <recommendedName>
        <fullName evidence="1">Aldos-2-ulose dehydratase beta-propeller domain-containing protein</fullName>
    </recommendedName>
</protein>
<dbReference type="InterPro" id="IPR028994">
    <property type="entry name" value="Integrin_alpha_N"/>
</dbReference>
<gene>
    <name evidence="2" type="ORF">PYCCODRAFT_1491109</name>
</gene>